<proteinExistence type="predicted"/>
<accession>A0A4R5LAY3</accession>
<dbReference type="AlphaFoldDB" id="A0A4R5LAY3"/>
<name>A0A4R5LAY3_9BURK</name>
<evidence type="ECO:0000313" key="5">
    <source>
        <dbReference type="Proteomes" id="UP000295606"/>
    </source>
</evidence>
<dbReference type="Proteomes" id="UP000295606">
    <property type="component" value="Unassembled WGS sequence"/>
</dbReference>
<comment type="caution">
    <text evidence="4">The sequence shown here is derived from an EMBL/GenBank/DDBJ whole genome shotgun (WGS) entry which is preliminary data.</text>
</comment>
<gene>
    <name evidence="4" type="ORF">E1N52_22955</name>
</gene>
<reference evidence="4 5" key="1">
    <citation type="submission" date="2019-03" db="EMBL/GenBank/DDBJ databases">
        <title>Paraburkholderia sp. isolated from native Mimosa gymnas in Guartela State Park, Brazil.</title>
        <authorList>
            <person name="Paulitsch F."/>
            <person name="Hungria M."/>
            <person name="Delamuta J.R.M."/>
            <person name="Ribeiro R.A."/>
            <person name="Dall'Agnol R."/>
            <person name="Silva J.S.B."/>
        </authorList>
    </citation>
    <scope>NUCLEOTIDE SEQUENCE [LARGE SCALE GENOMIC DNA]</scope>
    <source>
        <strain evidence="4 5">CNPSo 3008</strain>
    </source>
</reference>
<feature type="domain" description="BON" evidence="3">
    <location>
        <begin position="48"/>
        <end position="116"/>
    </location>
</feature>
<dbReference type="Pfam" id="PF04972">
    <property type="entry name" value="BON"/>
    <property type="match status" value="1"/>
</dbReference>
<dbReference type="PANTHER" id="PTHR34606">
    <property type="entry name" value="BON DOMAIN-CONTAINING PROTEIN"/>
    <property type="match status" value="1"/>
</dbReference>
<evidence type="ECO:0000256" key="1">
    <source>
        <dbReference type="SAM" id="MobiDB-lite"/>
    </source>
</evidence>
<dbReference type="PROSITE" id="PS50914">
    <property type="entry name" value="BON"/>
    <property type="match status" value="1"/>
</dbReference>
<dbReference type="RefSeq" id="WP_133185029.1">
    <property type="nucleotide sequence ID" value="NZ_SMOD01000018.1"/>
</dbReference>
<feature type="chain" id="PRO_5020716247" evidence="2">
    <location>
        <begin position="24"/>
        <end position="120"/>
    </location>
</feature>
<feature type="compositionally biased region" description="Polar residues" evidence="1">
    <location>
        <begin position="24"/>
        <end position="42"/>
    </location>
</feature>
<feature type="signal peptide" evidence="2">
    <location>
        <begin position="1"/>
        <end position="23"/>
    </location>
</feature>
<evidence type="ECO:0000256" key="2">
    <source>
        <dbReference type="SAM" id="SignalP"/>
    </source>
</evidence>
<protein>
    <submittedName>
        <fullName evidence="4">BON domain-containing protein</fullName>
    </submittedName>
</protein>
<organism evidence="4 5">
    <name type="scientific">Paraburkholderia guartelaensis</name>
    <dbReference type="NCBI Taxonomy" id="2546446"/>
    <lineage>
        <taxon>Bacteria</taxon>
        <taxon>Pseudomonadati</taxon>
        <taxon>Pseudomonadota</taxon>
        <taxon>Betaproteobacteria</taxon>
        <taxon>Burkholderiales</taxon>
        <taxon>Burkholderiaceae</taxon>
        <taxon>Paraburkholderia</taxon>
    </lineage>
</organism>
<evidence type="ECO:0000259" key="3">
    <source>
        <dbReference type="PROSITE" id="PS50914"/>
    </source>
</evidence>
<dbReference type="EMBL" id="SMOD01000018">
    <property type="protein sequence ID" value="TDG05788.1"/>
    <property type="molecule type" value="Genomic_DNA"/>
</dbReference>
<sequence>MKSNLRCAVLASFLLTAAGMAHAQTENAPTDASMAPSTTQAAPSEKKADRALARAVRRALSRAQGFNVSGVFVRARSGAVTLSGTVRTGDQIRQAEEVARSVQGVNSVSNKLTLFHGGKG</sequence>
<dbReference type="OrthoDB" id="9132396at2"/>
<keyword evidence="2" id="KW-0732">Signal</keyword>
<dbReference type="InterPro" id="IPR007055">
    <property type="entry name" value="BON_dom"/>
</dbReference>
<evidence type="ECO:0000313" key="4">
    <source>
        <dbReference type="EMBL" id="TDG05788.1"/>
    </source>
</evidence>
<feature type="region of interest" description="Disordered" evidence="1">
    <location>
        <begin position="24"/>
        <end position="47"/>
    </location>
</feature>
<dbReference type="InterPro" id="IPR051686">
    <property type="entry name" value="Lipoprotein_DolP"/>
</dbReference>
<dbReference type="Gene3D" id="3.30.1340.30">
    <property type="match status" value="1"/>
</dbReference>
<dbReference type="PANTHER" id="PTHR34606:SF15">
    <property type="entry name" value="BON DOMAIN-CONTAINING PROTEIN"/>
    <property type="match status" value="1"/>
</dbReference>